<feature type="coiled-coil region" evidence="15">
    <location>
        <begin position="1124"/>
        <end position="1151"/>
    </location>
</feature>
<dbReference type="SUPFAM" id="SSF64484">
    <property type="entry name" value="beta and beta-prime subunits of DNA dependent RNA-polymerase"/>
    <property type="match status" value="2"/>
</dbReference>
<dbReference type="Pfam" id="PF00623">
    <property type="entry name" value="RNA_pol_Rpb1_2"/>
    <property type="match status" value="2"/>
</dbReference>
<evidence type="ECO:0000256" key="2">
    <source>
        <dbReference type="ARBA" id="ARBA00022490"/>
    </source>
</evidence>
<dbReference type="InterPro" id="IPR030934">
    <property type="entry name" value="Intein_C"/>
</dbReference>
<feature type="domain" description="DOD-type homing endonuclease" evidence="16">
    <location>
        <begin position="595"/>
        <end position="759"/>
    </location>
</feature>
<dbReference type="PROSITE" id="PS50818">
    <property type="entry name" value="INTEIN_C_TER"/>
    <property type="match status" value="1"/>
</dbReference>
<comment type="caution">
    <text evidence="17">The sequence shown here is derived from an EMBL/GenBank/DDBJ whole genome shotgun (WGS) entry which is preliminary data.</text>
</comment>
<dbReference type="GO" id="GO:0008270">
    <property type="term" value="F:zinc ion binding"/>
    <property type="evidence" value="ECO:0007669"/>
    <property type="project" value="UniProtKB-UniRule"/>
</dbReference>
<comment type="function">
    <text evidence="13">DNA-dependent RNA polymerase (RNAP) catalyzes the transcription of DNA into RNA using the four ribonucleoside triphosphates as substrates. Forms the clamp head domain.</text>
</comment>
<dbReference type="Gene3D" id="2.40.40.20">
    <property type="match status" value="2"/>
</dbReference>
<feature type="binding site" evidence="13">
    <location>
        <position position="58"/>
    </location>
    <ligand>
        <name>Zn(2+)</name>
        <dbReference type="ChEBI" id="CHEBI:29105"/>
        <label>1</label>
    </ligand>
</feature>
<dbReference type="GO" id="GO:0000287">
    <property type="term" value="F:magnesium ion binding"/>
    <property type="evidence" value="ECO:0007669"/>
    <property type="project" value="UniProtKB-UniRule"/>
</dbReference>
<gene>
    <name evidence="13" type="primary">rpo1N</name>
    <name evidence="13" type="synonym">rpoA1</name>
    <name evidence="17" type="ORF">ENX77_01035</name>
</gene>
<feature type="binding site" evidence="13">
    <location>
        <position position="71"/>
    </location>
    <ligand>
        <name>Zn(2+)</name>
        <dbReference type="ChEBI" id="CHEBI:29105"/>
        <label>1</label>
    </ligand>
</feature>
<keyword evidence="15" id="KW-0175">Coiled coil</keyword>
<dbReference type="GO" id="GO:0003677">
    <property type="term" value="F:DNA binding"/>
    <property type="evidence" value="ECO:0007669"/>
    <property type="project" value="UniProtKB-UniRule"/>
</dbReference>
<dbReference type="InterPro" id="IPR006142">
    <property type="entry name" value="INTEIN"/>
</dbReference>
<dbReference type="SUPFAM" id="SSF51294">
    <property type="entry name" value="Hedgehog/intein (Hint) domain"/>
    <property type="match status" value="1"/>
</dbReference>
<comment type="similarity">
    <text evidence="13 14">Belongs to the RNA polymerase beta' chain family.</text>
</comment>
<dbReference type="EMBL" id="DTPI01000006">
    <property type="protein sequence ID" value="HGE65710.1"/>
    <property type="molecule type" value="Genomic_DNA"/>
</dbReference>
<dbReference type="SMART" id="SM00663">
    <property type="entry name" value="RPOLA_N"/>
    <property type="match status" value="1"/>
</dbReference>
<dbReference type="HAMAP" id="MF_00863">
    <property type="entry name" value="RNApol_arch_Rpo1N"/>
    <property type="match status" value="1"/>
</dbReference>
<dbReference type="InterPro" id="IPR003587">
    <property type="entry name" value="Hint_dom_N"/>
</dbReference>
<dbReference type="InterPro" id="IPR027434">
    <property type="entry name" value="Homing_endonucl"/>
</dbReference>
<dbReference type="Pfam" id="PF04998">
    <property type="entry name" value="RNA_pol_Rpb1_5"/>
    <property type="match status" value="1"/>
</dbReference>
<dbReference type="SMART" id="SM00305">
    <property type="entry name" value="HintC"/>
    <property type="match status" value="1"/>
</dbReference>
<comment type="subunit">
    <text evidence="13">Part of the RNA polymerase complex.</text>
</comment>
<evidence type="ECO:0000256" key="9">
    <source>
        <dbReference type="ARBA" id="ARBA00023000"/>
    </source>
</evidence>
<dbReference type="InterPro" id="IPR007080">
    <property type="entry name" value="RNA_pol_Rpb1_1"/>
</dbReference>
<dbReference type="GO" id="GO:0016539">
    <property type="term" value="P:intein-mediated protein splicing"/>
    <property type="evidence" value="ECO:0007669"/>
    <property type="project" value="InterPro"/>
</dbReference>
<dbReference type="GO" id="GO:0004519">
    <property type="term" value="F:endonuclease activity"/>
    <property type="evidence" value="ECO:0007669"/>
    <property type="project" value="InterPro"/>
</dbReference>
<evidence type="ECO:0000256" key="6">
    <source>
        <dbReference type="ARBA" id="ARBA00022813"/>
    </source>
</evidence>
<organism evidence="17">
    <name type="scientific">Geoglobus ahangari</name>
    <dbReference type="NCBI Taxonomy" id="113653"/>
    <lineage>
        <taxon>Archaea</taxon>
        <taxon>Methanobacteriati</taxon>
        <taxon>Methanobacteriota</taxon>
        <taxon>Archaeoglobi</taxon>
        <taxon>Archaeoglobales</taxon>
        <taxon>Archaeoglobaceae</taxon>
        <taxon>Geoglobus</taxon>
    </lineage>
</organism>
<comment type="cofactor">
    <cofactor evidence="13">
        <name>Mg(2+)</name>
        <dbReference type="ChEBI" id="CHEBI:18420"/>
    </cofactor>
</comment>
<evidence type="ECO:0000256" key="4">
    <source>
        <dbReference type="ARBA" id="ARBA00022695"/>
    </source>
</evidence>
<dbReference type="InterPro" id="IPR007066">
    <property type="entry name" value="RNA_pol_Rpb1_3"/>
</dbReference>
<protein>
    <recommendedName>
        <fullName evidence="13">DNA-directed RNA polymerase subunit Rpo1N</fullName>
        <ecNumber evidence="13">2.7.7.6</ecNumber>
    </recommendedName>
    <alternativeName>
        <fullName evidence="13">DNA-directed RNA polymerase subunit A'</fullName>
    </alternativeName>
</protein>
<comment type="cofactor">
    <cofactor evidence="13">
        <name>Zn(2+)</name>
        <dbReference type="ChEBI" id="CHEBI:29105"/>
    </cofactor>
    <text evidence="13">Binds at least 2 Zn(2+) per subunit.</text>
</comment>
<evidence type="ECO:0000256" key="12">
    <source>
        <dbReference type="ARBA" id="ARBA00048552"/>
    </source>
</evidence>
<accession>A0A7C3UB79</accession>
<dbReference type="PRINTS" id="PR00379">
    <property type="entry name" value="INTEIN"/>
</dbReference>
<dbReference type="Gene3D" id="1.10.132.30">
    <property type="match status" value="1"/>
</dbReference>
<evidence type="ECO:0000256" key="8">
    <source>
        <dbReference type="ARBA" id="ARBA00022842"/>
    </source>
</evidence>
<feature type="binding site" evidence="13">
    <location>
        <position position="924"/>
    </location>
    <ligand>
        <name>Mg(2+)</name>
        <dbReference type="ChEBI" id="CHEBI:18420"/>
    </ligand>
</feature>
<keyword evidence="10 13" id="KW-0238">DNA-binding</keyword>
<sequence>MIPKKIEGIKFEVLSPREIRRMSVVKIISPETYDDDGFPIEFGLMDPRLGVIDPGLKCRTCGGKAGECPGHFGHIELAAPVIHVGYAKLIARLLNGTCRECGRILLKDERRDKYIQEIEQRKKLGQDYDEILKEVFRVTKAAKKCPHCGAEQIEVKFEKPTFYYEGEHKLTPKDIREGLEKIPDEDLPAFGINPKAARPEWFVLTVLPVPPVTVRPSIILETGQRSEDDLTHKLVDIIRINQRFLENKEAGAPQLILEDLWELLQYHVTTYLDNEVSGIPPARHRSGRPLKTLAQRLKGKEGRFRGSLSGKRVNFSARTVISPDPCLSINEVGVPQEIAEELTVPIYVTPNNIDEAREFILRSEHPKANYVIRPDGRRIRVIESNKEELAEKLEPGWIVERQLMDGDIVLFNRQPSLHRMSIMAHYVKVLPYKTFRLNPAVCVAGDTKVLLDGVQTKIKDIEKSWKDVRITTADGTERLLTNLTHYWKLRANEYGKVCYRIVTESGREITATEDHPFYTPEGVKPAGKLKIGDYAIVYPMEFPEVEWRDEVVVTKEDIIRIAGNSKVNKVLKELKERKLIPLKLSDPRITAIARIVGHIFGDGSLILGRNSKAVFRAKLEDLEEISNDVRMLGYTGSVKVHKSSNTITRGNCDVLKISGKGYSFEVRKKSFCLLLKALGCPDGDKAKKAYSVPEWIKKAPLYVKKEFLASYFGSELTKPIVRSKCNKELVFKVSKVESILKDGMKFVEDLREILSEFGIKTTIRITDGNIRRDGSRMKVIVVSINSHKEFFGKIGYAYNRKAEELARLAYGYLIFKEVYLKERNNLLKNAKREEIVQALANGKSASALYTWRSGKSSYAKTSDFPSFEEWVRERSVGGGFIKERVVKIEPTEVDLVYDITTESHTHNFIANGFLTGNCPPYNADFDGDEMNLHVPQSLEAQAEAKILMAVQEHILSPRFGGPIIGGIHDHISGLYLLTRGEKLFSKEEVMELIKPLDIDKLPEPKEIRNGKPYWSGKQIFSMILPDITLEFKAEICQGCENCKGAECENDAYVIIKNGELIKGTIDEKAVGAFKGIIIDEIVRKYGNDEAKNFIDNMTKLAIRAIMLTGFSVGIDDEDIPEEAKKQIDEIIKEAEKKVEKLIETYKAGNLEPMPGRSVEETLEMKIMQELGRARDMAGKIAGKYLGMDNAAVIMAVSGARGSMLNLTQMAACIGQQSVRGERIKRGYSYTNRTLPHFKPGDLSAKARGFVKSSYKEGLSPIEFFFHAVGGREGLVDTAVRTSQSGYLQRRLINALQDIKVDYDGTVKEQTSGLIVQFRYGEDGVDPMKSFRGKGVDVKRVIKEVLGE</sequence>
<evidence type="ECO:0000256" key="1">
    <source>
        <dbReference type="ARBA" id="ARBA00022478"/>
    </source>
</evidence>
<dbReference type="SUPFAM" id="SSF55608">
    <property type="entry name" value="Homing endonucleases"/>
    <property type="match status" value="1"/>
</dbReference>
<evidence type="ECO:0000256" key="10">
    <source>
        <dbReference type="ARBA" id="ARBA00023125"/>
    </source>
</evidence>
<keyword evidence="5 13" id="KW-0479">Metal-binding</keyword>
<evidence type="ECO:0000256" key="7">
    <source>
        <dbReference type="ARBA" id="ARBA00022833"/>
    </source>
</evidence>
<comment type="catalytic activity">
    <reaction evidence="12 13 14">
        <text>RNA(n) + a ribonucleoside 5'-triphosphate = RNA(n+1) + diphosphate</text>
        <dbReference type="Rhea" id="RHEA:21248"/>
        <dbReference type="Rhea" id="RHEA-COMP:14527"/>
        <dbReference type="Rhea" id="RHEA-COMP:17342"/>
        <dbReference type="ChEBI" id="CHEBI:33019"/>
        <dbReference type="ChEBI" id="CHEBI:61557"/>
        <dbReference type="ChEBI" id="CHEBI:140395"/>
        <dbReference type="EC" id="2.7.7.6"/>
    </reaction>
</comment>
<dbReference type="Gene3D" id="1.10.274.100">
    <property type="entry name" value="RNA polymerase Rpb1, domain 3"/>
    <property type="match status" value="1"/>
</dbReference>
<comment type="subcellular location">
    <subcellularLocation>
        <location evidence="13">Cytoplasm</location>
    </subcellularLocation>
</comment>
<dbReference type="GO" id="GO:0005737">
    <property type="term" value="C:cytoplasm"/>
    <property type="evidence" value="ECO:0007669"/>
    <property type="project" value="UniProtKB-SubCell"/>
</dbReference>
<evidence type="ECO:0000256" key="5">
    <source>
        <dbReference type="ARBA" id="ARBA00022723"/>
    </source>
</evidence>
<dbReference type="InterPro" id="IPR004042">
    <property type="entry name" value="Intein_endonuc_central"/>
</dbReference>
<dbReference type="Gene3D" id="6.20.50.80">
    <property type="match status" value="1"/>
</dbReference>
<dbReference type="Pfam" id="PF05000">
    <property type="entry name" value="RNA_pol_Rpb1_4"/>
    <property type="match status" value="1"/>
</dbReference>
<keyword evidence="3 13" id="KW-0808">Transferase</keyword>
<dbReference type="Gene3D" id="3.10.28.10">
    <property type="entry name" value="Homing endonucleases"/>
    <property type="match status" value="1"/>
</dbReference>
<dbReference type="SMART" id="SM00306">
    <property type="entry name" value="HintN"/>
    <property type="match status" value="1"/>
</dbReference>
<feature type="binding site" evidence="13">
    <location>
        <position position="61"/>
    </location>
    <ligand>
        <name>Zn(2+)</name>
        <dbReference type="ChEBI" id="CHEBI:29105"/>
        <label>1</label>
    </ligand>
</feature>
<name>A0A7C3UB79_9EURY</name>
<dbReference type="InterPro" id="IPR042102">
    <property type="entry name" value="RNA_pol_Rpb1_3_sf"/>
</dbReference>
<keyword evidence="1 13" id="KW-0240">DNA-directed RNA polymerase</keyword>
<dbReference type="CDD" id="cd00081">
    <property type="entry name" value="Hint"/>
    <property type="match status" value="2"/>
</dbReference>
<feature type="binding site" evidence="13">
    <location>
        <position position="148"/>
    </location>
    <ligand>
        <name>Zn(2+)</name>
        <dbReference type="ChEBI" id="CHEBI:29105"/>
        <label>2</label>
    </ligand>
</feature>
<keyword evidence="6" id="KW-0068">Autocatalytic cleavage</keyword>
<feature type="binding site" evidence="13">
    <location>
        <position position="926"/>
    </location>
    <ligand>
        <name>Mg(2+)</name>
        <dbReference type="ChEBI" id="CHEBI:18420"/>
    </ligand>
</feature>
<keyword evidence="7 13" id="KW-0862">Zinc</keyword>
<feature type="binding site" evidence="13">
    <location>
        <position position="98"/>
    </location>
    <ligand>
        <name>Zn(2+)</name>
        <dbReference type="ChEBI" id="CHEBI:29105"/>
        <label>2</label>
    </ligand>
</feature>
<evidence type="ECO:0000256" key="11">
    <source>
        <dbReference type="ARBA" id="ARBA00023163"/>
    </source>
</evidence>
<proteinExistence type="inferred from homology"/>
<dbReference type="InterPro" id="IPR003586">
    <property type="entry name" value="Hint_dom_C"/>
</dbReference>
<dbReference type="InterPro" id="IPR006592">
    <property type="entry name" value="RNA_pol_N"/>
</dbReference>
<keyword evidence="4 13" id="KW-0548">Nucleotidyltransferase</keyword>
<dbReference type="InterPro" id="IPR036844">
    <property type="entry name" value="Hint_dom_sf"/>
</dbReference>
<dbReference type="Gene3D" id="4.10.860.120">
    <property type="entry name" value="RNA polymerase II, clamp domain"/>
    <property type="match status" value="2"/>
</dbReference>
<evidence type="ECO:0000313" key="17">
    <source>
        <dbReference type="EMBL" id="HGE65710.1"/>
    </source>
</evidence>
<dbReference type="EC" id="2.7.7.6" evidence="13"/>
<dbReference type="InterPro" id="IPR045867">
    <property type="entry name" value="DNA-dir_RpoC_beta_prime"/>
</dbReference>
<dbReference type="InterPro" id="IPR044893">
    <property type="entry name" value="RNA_pol_Rpb1_clamp_domain"/>
</dbReference>
<dbReference type="NCBIfam" id="TIGR01443">
    <property type="entry name" value="intein_Cterm"/>
    <property type="match status" value="1"/>
</dbReference>
<dbReference type="Gene3D" id="2.170.16.10">
    <property type="entry name" value="Hedgehog/Intein (Hint) domain"/>
    <property type="match status" value="1"/>
</dbReference>
<dbReference type="Pfam" id="PF14890">
    <property type="entry name" value="Intein_splicing"/>
    <property type="match status" value="1"/>
</dbReference>
<dbReference type="InterPro" id="IPR006141">
    <property type="entry name" value="Intein_N"/>
</dbReference>
<keyword evidence="2 13" id="KW-0963">Cytoplasm</keyword>
<dbReference type="InterPro" id="IPR012758">
    <property type="entry name" value="RPO1N"/>
</dbReference>
<comment type="function">
    <text evidence="14">DNA-dependent RNA polymerase catalyzes the transcription of DNA into RNA using the four ribonucleoside triphosphates as substrates.</text>
</comment>
<feature type="binding site" evidence="13">
    <location>
        <position position="928"/>
    </location>
    <ligand>
        <name>Mg(2+)</name>
        <dbReference type="ChEBI" id="CHEBI:18420"/>
    </ligand>
</feature>
<dbReference type="GO" id="GO:0003899">
    <property type="term" value="F:DNA-directed RNA polymerase activity"/>
    <property type="evidence" value="ECO:0007669"/>
    <property type="project" value="UniProtKB-UniRule"/>
</dbReference>
<dbReference type="InterPro" id="IPR038120">
    <property type="entry name" value="Rpb1_funnel_sf"/>
</dbReference>
<dbReference type="InterPro" id="IPR007083">
    <property type="entry name" value="RNA_pol_Rpb1_4"/>
</dbReference>
<dbReference type="GO" id="GO:0006351">
    <property type="term" value="P:DNA-templated transcription"/>
    <property type="evidence" value="ECO:0007669"/>
    <property type="project" value="UniProtKB-UniRule"/>
</dbReference>
<dbReference type="Pfam" id="PF04983">
    <property type="entry name" value="RNA_pol_Rpb1_3"/>
    <property type="match status" value="1"/>
</dbReference>
<dbReference type="InterPro" id="IPR000722">
    <property type="entry name" value="RNA_pol_asu"/>
</dbReference>
<dbReference type="Pfam" id="PF04997">
    <property type="entry name" value="RNA_pol_Rpb1_1"/>
    <property type="match status" value="1"/>
</dbReference>
<evidence type="ECO:0000256" key="15">
    <source>
        <dbReference type="SAM" id="Coils"/>
    </source>
</evidence>
<feature type="binding site" evidence="13">
    <location>
        <position position="68"/>
    </location>
    <ligand>
        <name>Zn(2+)</name>
        <dbReference type="ChEBI" id="CHEBI:29105"/>
        <label>1</label>
    </ligand>
</feature>
<reference evidence="17" key="1">
    <citation type="journal article" date="2020" name="mSystems">
        <title>Genome- and Community-Level Interaction Insights into Carbon Utilization and Element Cycling Functions of Hydrothermarchaeota in Hydrothermal Sediment.</title>
        <authorList>
            <person name="Zhou Z."/>
            <person name="Liu Y."/>
            <person name="Xu W."/>
            <person name="Pan J."/>
            <person name="Luo Z.H."/>
            <person name="Li M."/>
        </authorList>
    </citation>
    <scope>NUCLEOTIDE SEQUENCE [LARGE SCALE GENOMIC DNA]</scope>
    <source>
        <strain evidence="17">SpSt-97</strain>
    </source>
</reference>
<dbReference type="GO" id="GO:0000428">
    <property type="term" value="C:DNA-directed RNA polymerase complex"/>
    <property type="evidence" value="ECO:0007669"/>
    <property type="project" value="UniProtKB-KW"/>
</dbReference>
<keyword evidence="11 13" id="KW-0804">Transcription</keyword>
<evidence type="ECO:0000256" key="14">
    <source>
        <dbReference type="RuleBase" id="RU004279"/>
    </source>
</evidence>
<dbReference type="PROSITE" id="PS50819">
    <property type="entry name" value="INTEIN_ENDONUCLEASE"/>
    <property type="match status" value="1"/>
</dbReference>
<evidence type="ECO:0000256" key="13">
    <source>
        <dbReference type="HAMAP-Rule" id="MF_00863"/>
    </source>
</evidence>
<evidence type="ECO:0000259" key="16">
    <source>
        <dbReference type="PROSITE" id="PS50819"/>
    </source>
</evidence>
<dbReference type="PANTHER" id="PTHR19376">
    <property type="entry name" value="DNA-DIRECTED RNA POLYMERASE"/>
    <property type="match status" value="1"/>
</dbReference>
<dbReference type="InterPro" id="IPR007081">
    <property type="entry name" value="RNA_pol_Rpb1_5"/>
</dbReference>
<dbReference type="NCBIfam" id="TIGR01445">
    <property type="entry name" value="intein_Nterm"/>
    <property type="match status" value="1"/>
</dbReference>
<feature type="binding site" evidence="13">
    <location>
        <position position="101"/>
    </location>
    <ligand>
        <name>Zn(2+)</name>
        <dbReference type="ChEBI" id="CHEBI:29105"/>
        <label>2</label>
    </ligand>
</feature>
<evidence type="ECO:0000256" key="3">
    <source>
        <dbReference type="ARBA" id="ARBA00022679"/>
    </source>
</evidence>
<keyword evidence="8 13" id="KW-0460">Magnesium</keyword>
<dbReference type="Gene3D" id="6.10.250.2940">
    <property type="match status" value="1"/>
</dbReference>
<dbReference type="PANTHER" id="PTHR19376:SF32">
    <property type="entry name" value="DNA-DIRECTED RNA POLYMERASE III SUBUNIT RPC1"/>
    <property type="match status" value="1"/>
</dbReference>
<feature type="binding site" evidence="13">
    <location>
        <position position="145"/>
    </location>
    <ligand>
        <name>Zn(2+)</name>
        <dbReference type="ChEBI" id="CHEBI:29105"/>
        <label>2</label>
    </ligand>
</feature>
<keyword evidence="9" id="KW-0651">Protein splicing</keyword>
<dbReference type="Gene3D" id="3.30.1490.180">
    <property type="entry name" value="RNA polymerase ii"/>
    <property type="match status" value="1"/>
</dbReference>
<dbReference type="PROSITE" id="PS50817">
    <property type="entry name" value="INTEIN_N_TER"/>
    <property type="match status" value="1"/>
</dbReference>